<evidence type="ECO:0000313" key="3">
    <source>
        <dbReference type="WBParaSite" id="PDA_v2.g27654.t1"/>
    </source>
</evidence>
<accession>A0A914Q867</accession>
<sequence length="259" mass="30457">MTIRRFTILEKYFTVNRVKTINRPNSPNIKTRLFVLFLTQFNLGAPWLLQYFTLFSPDATIWHFLFVIFNGSQGIVIFIAFIYRCYMESKQRKVKENTIEQWKKSRKNARTSQIPEIIKELGGNERHETVEIDENCIQIISREPSQILDNGRTNAKRNLTDIQEEAQFKNGELNGTTLNHYLNGDEIILQPDRLQISTASKEHNNRHTSTTILPDVIPYKQSKDLLKFDYVIDRVGSRVMRVYKDSDHSFYYNDIPQSK</sequence>
<dbReference type="Gene3D" id="1.20.1070.10">
    <property type="entry name" value="Rhodopsin 7-helix transmembrane proteins"/>
    <property type="match status" value="1"/>
</dbReference>
<proteinExistence type="predicted"/>
<feature type="transmembrane region" description="Helical" evidence="1">
    <location>
        <begin position="33"/>
        <end position="55"/>
    </location>
</feature>
<dbReference type="AlphaFoldDB" id="A0A914Q867"/>
<reference evidence="3" key="1">
    <citation type="submission" date="2022-11" db="UniProtKB">
        <authorList>
            <consortium name="WormBaseParasite"/>
        </authorList>
    </citation>
    <scope>IDENTIFICATION</scope>
</reference>
<protein>
    <submittedName>
        <fullName evidence="3">Uncharacterized protein</fullName>
    </submittedName>
</protein>
<dbReference type="WBParaSite" id="PDA_v2.g27654.t1">
    <property type="protein sequence ID" value="PDA_v2.g27654.t1"/>
    <property type="gene ID" value="PDA_v2.g27654"/>
</dbReference>
<evidence type="ECO:0000313" key="2">
    <source>
        <dbReference type="Proteomes" id="UP000887578"/>
    </source>
</evidence>
<organism evidence="2 3">
    <name type="scientific">Panagrolaimus davidi</name>
    <dbReference type="NCBI Taxonomy" id="227884"/>
    <lineage>
        <taxon>Eukaryota</taxon>
        <taxon>Metazoa</taxon>
        <taxon>Ecdysozoa</taxon>
        <taxon>Nematoda</taxon>
        <taxon>Chromadorea</taxon>
        <taxon>Rhabditida</taxon>
        <taxon>Tylenchina</taxon>
        <taxon>Panagrolaimomorpha</taxon>
        <taxon>Panagrolaimoidea</taxon>
        <taxon>Panagrolaimidae</taxon>
        <taxon>Panagrolaimus</taxon>
    </lineage>
</organism>
<keyword evidence="1" id="KW-0812">Transmembrane</keyword>
<feature type="transmembrane region" description="Helical" evidence="1">
    <location>
        <begin position="61"/>
        <end position="83"/>
    </location>
</feature>
<dbReference type="Proteomes" id="UP000887578">
    <property type="component" value="Unplaced"/>
</dbReference>
<keyword evidence="1" id="KW-0472">Membrane</keyword>
<keyword evidence="2" id="KW-1185">Reference proteome</keyword>
<keyword evidence="1" id="KW-1133">Transmembrane helix</keyword>
<name>A0A914Q867_9BILA</name>
<evidence type="ECO:0000256" key="1">
    <source>
        <dbReference type="SAM" id="Phobius"/>
    </source>
</evidence>